<protein>
    <recommendedName>
        <fullName evidence="1">Phosphatidylglycerol/phosphatidylinositol transfer protein</fullName>
    </recommendedName>
</protein>
<proteinExistence type="predicted"/>
<feature type="domain" description="MD-2-related lipid-recognition" evidence="3">
    <location>
        <begin position="52"/>
        <end position="179"/>
    </location>
</feature>
<dbReference type="InterPro" id="IPR003172">
    <property type="entry name" value="ML_dom"/>
</dbReference>
<keyword evidence="6" id="KW-1185">Reference proteome</keyword>
<organism evidence="4 6">
    <name type="scientific">Puccinia graminis f. sp. tritici</name>
    <dbReference type="NCBI Taxonomy" id="56615"/>
    <lineage>
        <taxon>Eukaryota</taxon>
        <taxon>Fungi</taxon>
        <taxon>Dikarya</taxon>
        <taxon>Basidiomycota</taxon>
        <taxon>Pucciniomycotina</taxon>
        <taxon>Pucciniomycetes</taxon>
        <taxon>Pucciniales</taxon>
        <taxon>Pucciniaceae</taxon>
        <taxon>Puccinia</taxon>
    </lineage>
</organism>
<feature type="chain" id="PRO_5033473727" description="Phosphatidylglycerol/phosphatidylinositol transfer protein" evidence="2">
    <location>
        <begin position="21"/>
        <end position="184"/>
    </location>
</feature>
<dbReference type="AlphaFoldDB" id="A0A5B0MTE6"/>
<feature type="signal peptide" evidence="2">
    <location>
        <begin position="1"/>
        <end position="20"/>
    </location>
</feature>
<evidence type="ECO:0000313" key="4">
    <source>
        <dbReference type="EMBL" id="KAA1079673.1"/>
    </source>
</evidence>
<dbReference type="EMBL" id="VSWC01000132">
    <property type="protein sequence ID" value="KAA1079673.1"/>
    <property type="molecule type" value="Genomic_DNA"/>
</dbReference>
<dbReference type="Gene3D" id="2.60.40.770">
    <property type="match status" value="1"/>
</dbReference>
<gene>
    <name evidence="5" type="ORF">PGT21_020100</name>
    <name evidence="4" type="ORF">PGT21_020486</name>
</gene>
<dbReference type="EMBL" id="VSWC01000119">
    <property type="protein sequence ID" value="KAA1082909.1"/>
    <property type="molecule type" value="Genomic_DNA"/>
</dbReference>
<dbReference type="OrthoDB" id="6576058at2759"/>
<evidence type="ECO:0000256" key="2">
    <source>
        <dbReference type="SAM" id="SignalP"/>
    </source>
</evidence>
<dbReference type="InterPro" id="IPR014756">
    <property type="entry name" value="Ig_E-set"/>
</dbReference>
<dbReference type="Pfam" id="PF02221">
    <property type="entry name" value="E1_DerP2_DerF2"/>
    <property type="match status" value="1"/>
</dbReference>
<comment type="caution">
    <text evidence="4">The sequence shown here is derived from an EMBL/GenBank/DDBJ whole genome shotgun (WGS) entry which is preliminary data.</text>
</comment>
<dbReference type="FunFam" id="2.60.40.770:FF:000011">
    <property type="entry name" value="Protein CBR-HEH-1"/>
    <property type="match status" value="1"/>
</dbReference>
<dbReference type="Proteomes" id="UP000324748">
    <property type="component" value="Unassembled WGS sequence"/>
</dbReference>
<name>A0A5B0MTE6_PUCGR</name>
<evidence type="ECO:0000313" key="6">
    <source>
        <dbReference type="Proteomes" id="UP000324748"/>
    </source>
</evidence>
<dbReference type="SUPFAM" id="SSF81296">
    <property type="entry name" value="E set domains"/>
    <property type="match status" value="1"/>
</dbReference>
<keyword evidence="2" id="KW-0732">Signal</keyword>
<evidence type="ECO:0000256" key="1">
    <source>
        <dbReference type="ARBA" id="ARBA00016056"/>
    </source>
</evidence>
<evidence type="ECO:0000259" key="3">
    <source>
        <dbReference type="Pfam" id="PF02221"/>
    </source>
</evidence>
<accession>A0A5B0MTE6</accession>
<evidence type="ECO:0000313" key="5">
    <source>
        <dbReference type="EMBL" id="KAA1082909.1"/>
    </source>
</evidence>
<reference evidence="4 6" key="1">
    <citation type="submission" date="2019-05" db="EMBL/GenBank/DDBJ databases">
        <title>Emergence of the Ug99 lineage of the wheat stem rust pathogen through somatic hybridization.</title>
        <authorList>
            <person name="Li F."/>
            <person name="Upadhyaya N.M."/>
            <person name="Sperschneider J."/>
            <person name="Matny O."/>
            <person name="Nguyen-Phuc H."/>
            <person name="Mago R."/>
            <person name="Raley C."/>
            <person name="Miller M.E."/>
            <person name="Silverstein K.A.T."/>
            <person name="Henningsen E."/>
            <person name="Hirsch C.D."/>
            <person name="Visser B."/>
            <person name="Pretorius Z.A."/>
            <person name="Steffenson B.J."/>
            <person name="Schwessinger B."/>
            <person name="Dodds P.N."/>
            <person name="Figueroa M."/>
        </authorList>
    </citation>
    <scope>NUCLEOTIDE SEQUENCE [LARGE SCALE GENOMIC DNA]</scope>
    <source>
        <strain evidence="4">21-0</strain>
    </source>
</reference>
<sequence length="184" mass="19855">MIYSGISSLIGLLLANSVRSDLIQPPPFLVQSAALVDNQGQPIIPPDISNQVAFTNCPAGDYPVYGNVESMTITPCQKATLGDPCTFVKGNNYTIQFIFTTSLSSNHPRSSIVATGKDGAYAYSGQSFNGCKYASCPVFADRRSAYTYNFHTLASSFDHLTFNLTQDVEGPSMFCAGTPIIFHK</sequence>